<evidence type="ECO:0000313" key="1">
    <source>
        <dbReference type="EMBL" id="KAF6217316.1"/>
    </source>
</evidence>
<reference evidence="1" key="1">
    <citation type="journal article" date="2021" name="Mol. Ecol. Resour.">
        <title>Apolygus lucorum genome provides insights into omnivorousness and mesophyll feeding.</title>
        <authorList>
            <person name="Liu Y."/>
            <person name="Liu H."/>
            <person name="Wang H."/>
            <person name="Huang T."/>
            <person name="Liu B."/>
            <person name="Yang B."/>
            <person name="Yin L."/>
            <person name="Li B."/>
            <person name="Zhang Y."/>
            <person name="Zhang S."/>
            <person name="Jiang F."/>
            <person name="Zhang X."/>
            <person name="Ren Y."/>
            <person name="Wang B."/>
            <person name="Wang S."/>
            <person name="Lu Y."/>
            <person name="Wu K."/>
            <person name="Fan W."/>
            <person name="Wang G."/>
        </authorList>
    </citation>
    <scope>NUCLEOTIDE SEQUENCE</scope>
    <source>
        <strain evidence="1">12Hb</strain>
    </source>
</reference>
<dbReference type="AlphaFoldDB" id="A0A6A4JX94"/>
<name>A0A6A4JX94_APOLU</name>
<evidence type="ECO:0000313" key="2">
    <source>
        <dbReference type="Proteomes" id="UP000466442"/>
    </source>
</evidence>
<organism evidence="1 2">
    <name type="scientific">Apolygus lucorum</name>
    <name type="common">Small green plant bug</name>
    <name type="synonym">Lygocoris lucorum</name>
    <dbReference type="NCBI Taxonomy" id="248454"/>
    <lineage>
        <taxon>Eukaryota</taxon>
        <taxon>Metazoa</taxon>
        <taxon>Ecdysozoa</taxon>
        <taxon>Arthropoda</taxon>
        <taxon>Hexapoda</taxon>
        <taxon>Insecta</taxon>
        <taxon>Pterygota</taxon>
        <taxon>Neoptera</taxon>
        <taxon>Paraneoptera</taxon>
        <taxon>Hemiptera</taxon>
        <taxon>Heteroptera</taxon>
        <taxon>Panheteroptera</taxon>
        <taxon>Cimicomorpha</taxon>
        <taxon>Miridae</taxon>
        <taxon>Mirini</taxon>
        <taxon>Apolygus</taxon>
    </lineage>
</organism>
<accession>A0A6A4JX94</accession>
<dbReference type="OrthoDB" id="6621833at2759"/>
<comment type="caution">
    <text evidence="1">The sequence shown here is derived from an EMBL/GenBank/DDBJ whole genome shotgun (WGS) entry which is preliminary data.</text>
</comment>
<keyword evidence="2" id="KW-1185">Reference proteome</keyword>
<protein>
    <recommendedName>
        <fullName evidence="3">RNase H type-1 domain-containing protein</fullName>
    </recommendedName>
</protein>
<dbReference type="Proteomes" id="UP000466442">
    <property type="component" value="Linkage Group LG1"/>
</dbReference>
<evidence type="ECO:0008006" key="3">
    <source>
        <dbReference type="Google" id="ProtNLM"/>
    </source>
</evidence>
<dbReference type="EMBL" id="WIXP02000001">
    <property type="protein sequence ID" value="KAF6217316.1"/>
    <property type="molecule type" value="Genomic_DNA"/>
</dbReference>
<sequence length="187" mass="21664">MRPGTTIQWIPGHIDLVNHDKADTQAKMACEKCLLTATSKSIPIGDLESICKTKLMREWQVDYENISLGKGNFHFEIMPQVSSQQWFKTWKSSRRNITKLIRLRTGHGLLNKTLFLYKFAPSQLCDVCGVLEDVEHILIECEQYNEERSAFPRLLESSTSVSTMFKTLDRDLYRVILTFLEYIGRDI</sequence>
<gene>
    <name evidence="1" type="ORF">GE061_001670</name>
</gene>
<proteinExistence type="predicted"/>